<protein>
    <submittedName>
        <fullName evidence="2">Uncharacterized protein</fullName>
    </submittedName>
</protein>
<organism evidence="2 3">
    <name type="scientific">Nocardia cerradoensis</name>
    <dbReference type="NCBI Taxonomy" id="85688"/>
    <lineage>
        <taxon>Bacteria</taxon>
        <taxon>Bacillati</taxon>
        <taxon>Actinomycetota</taxon>
        <taxon>Actinomycetes</taxon>
        <taxon>Mycobacteriales</taxon>
        <taxon>Nocardiaceae</taxon>
        <taxon>Nocardia</taxon>
    </lineage>
</organism>
<accession>A0A231GSM9</accession>
<sequence>MAVSRTSTSLTIESTRDRPVRTSTSVTSASHWADNRGDSSGTGRISAGLPSMRATRRSMSR</sequence>
<name>A0A231GSM9_9NOCA</name>
<feature type="region of interest" description="Disordered" evidence="1">
    <location>
        <begin position="1"/>
        <end position="61"/>
    </location>
</feature>
<feature type="compositionally biased region" description="Polar residues" evidence="1">
    <location>
        <begin position="1"/>
        <end position="13"/>
    </location>
</feature>
<evidence type="ECO:0000313" key="2">
    <source>
        <dbReference type="EMBL" id="OXR39588.1"/>
    </source>
</evidence>
<proteinExistence type="predicted"/>
<dbReference type="AlphaFoldDB" id="A0A231GSM9"/>
<dbReference type="EMBL" id="NGAF01000232">
    <property type="protein sequence ID" value="OXR39588.1"/>
    <property type="molecule type" value="Genomic_DNA"/>
</dbReference>
<evidence type="ECO:0000313" key="3">
    <source>
        <dbReference type="Proteomes" id="UP000215506"/>
    </source>
</evidence>
<keyword evidence="3" id="KW-1185">Reference proteome</keyword>
<dbReference type="Proteomes" id="UP000215506">
    <property type="component" value="Unassembled WGS sequence"/>
</dbReference>
<reference evidence="2 3" key="1">
    <citation type="submission" date="2017-07" db="EMBL/GenBank/DDBJ databases">
        <title>First draft Genome Sequence of Nocardia cerradoensis isolated from human infection.</title>
        <authorList>
            <person name="Carrasco G."/>
        </authorList>
    </citation>
    <scope>NUCLEOTIDE SEQUENCE [LARGE SCALE GENOMIC DNA]</scope>
    <source>
        <strain evidence="2 3">CNM20130759</strain>
    </source>
</reference>
<feature type="compositionally biased region" description="Polar residues" evidence="1">
    <location>
        <begin position="21"/>
        <end position="30"/>
    </location>
</feature>
<comment type="caution">
    <text evidence="2">The sequence shown here is derived from an EMBL/GenBank/DDBJ whole genome shotgun (WGS) entry which is preliminary data.</text>
</comment>
<gene>
    <name evidence="2" type="ORF">B7C42_08344</name>
</gene>
<evidence type="ECO:0000256" key="1">
    <source>
        <dbReference type="SAM" id="MobiDB-lite"/>
    </source>
</evidence>